<name>A0ABR3MA08_9TELE</name>
<protein>
    <submittedName>
        <fullName evidence="2">Uncharacterized protein</fullName>
    </submittedName>
</protein>
<evidence type="ECO:0000313" key="2">
    <source>
        <dbReference type="EMBL" id="KAL1261949.1"/>
    </source>
</evidence>
<dbReference type="Proteomes" id="UP001558613">
    <property type="component" value="Unassembled WGS sequence"/>
</dbReference>
<dbReference type="EMBL" id="JAYMGO010000014">
    <property type="protein sequence ID" value="KAL1261949.1"/>
    <property type="molecule type" value="Genomic_DNA"/>
</dbReference>
<sequence length="88" mass="9838">MGVAVDRTPDVDLNEEPCKLNRGRHMGRRGPEFPSLSLALSLSFHMFVCISSIMKSPHLSKDQPAALCPWGQFLSNRIKTNRQLATVM</sequence>
<accession>A0ABR3MA08</accession>
<evidence type="ECO:0000256" key="1">
    <source>
        <dbReference type="SAM" id="MobiDB-lite"/>
    </source>
</evidence>
<keyword evidence="3" id="KW-1185">Reference proteome</keyword>
<gene>
    <name evidence="2" type="ORF">QQF64_007214</name>
</gene>
<organism evidence="2 3">
    <name type="scientific">Cirrhinus molitorella</name>
    <name type="common">mud carp</name>
    <dbReference type="NCBI Taxonomy" id="172907"/>
    <lineage>
        <taxon>Eukaryota</taxon>
        <taxon>Metazoa</taxon>
        <taxon>Chordata</taxon>
        <taxon>Craniata</taxon>
        <taxon>Vertebrata</taxon>
        <taxon>Euteleostomi</taxon>
        <taxon>Actinopterygii</taxon>
        <taxon>Neopterygii</taxon>
        <taxon>Teleostei</taxon>
        <taxon>Ostariophysi</taxon>
        <taxon>Cypriniformes</taxon>
        <taxon>Cyprinidae</taxon>
        <taxon>Labeoninae</taxon>
        <taxon>Labeonini</taxon>
        <taxon>Cirrhinus</taxon>
    </lineage>
</organism>
<evidence type="ECO:0000313" key="3">
    <source>
        <dbReference type="Proteomes" id="UP001558613"/>
    </source>
</evidence>
<comment type="caution">
    <text evidence="2">The sequence shown here is derived from an EMBL/GenBank/DDBJ whole genome shotgun (WGS) entry which is preliminary data.</text>
</comment>
<feature type="region of interest" description="Disordered" evidence="1">
    <location>
        <begin position="1"/>
        <end position="26"/>
    </location>
</feature>
<proteinExistence type="predicted"/>
<reference evidence="2 3" key="1">
    <citation type="submission" date="2023-09" db="EMBL/GenBank/DDBJ databases">
        <authorList>
            <person name="Wang M."/>
        </authorList>
    </citation>
    <scope>NUCLEOTIDE SEQUENCE [LARGE SCALE GENOMIC DNA]</scope>
    <source>
        <strain evidence="2">GT-2023</strain>
        <tissue evidence="2">Liver</tissue>
    </source>
</reference>